<keyword evidence="2" id="KW-1185">Reference proteome</keyword>
<name>A0ACB9QWR8_9MYRT</name>
<sequence length="68" mass="7660">MSPTLLISNDVLKHAKYLCSISTEFRKRLRMARKRTALADKGFCAAHPEVEALALFEGSFVDSILEDF</sequence>
<gene>
    <name evidence="1" type="ORF">MLD38_018259</name>
</gene>
<comment type="caution">
    <text evidence="1">The sequence shown here is derived from an EMBL/GenBank/DDBJ whole genome shotgun (WGS) entry which is preliminary data.</text>
</comment>
<protein>
    <submittedName>
        <fullName evidence="1">Uncharacterized protein</fullName>
    </submittedName>
</protein>
<proteinExistence type="predicted"/>
<evidence type="ECO:0000313" key="1">
    <source>
        <dbReference type="EMBL" id="KAI4369859.1"/>
    </source>
</evidence>
<organism evidence="1 2">
    <name type="scientific">Melastoma candidum</name>
    <dbReference type="NCBI Taxonomy" id="119954"/>
    <lineage>
        <taxon>Eukaryota</taxon>
        <taxon>Viridiplantae</taxon>
        <taxon>Streptophyta</taxon>
        <taxon>Embryophyta</taxon>
        <taxon>Tracheophyta</taxon>
        <taxon>Spermatophyta</taxon>
        <taxon>Magnoliopsida</taxon>
        <taxon>eudicotyledons</taxon>
        <taxon>Gunneridae</taxon>
        <taxon>Pentapetalae</taxon>
        <taxon>rosids</taxon>
        <taxon>malvids</taxon>
        <taxon>Myrtales</taxon>
        <taxon>Melastomataceae</taxon>
        <taxon>Melastomatoideae</taxon>
        <taxon>Melastomateae</taxon>
        <taxon>Melastoma</taxon>
    </lineage>
</organism>
<dbReference type="EMBL" id="CM042884">
    <property type="protein sequence ID" value="KAI4369859.1"/>
    <property type="molecule type" value="Genomic_DNA"/>
</dbReference>
<evidence type="ECO:0000313" key="2">
    <source>
        <dbReference type="Proteomes" id="UP001057402"/>
    </source>
</evidence>
<reference evidence="2" key="1">
    <citation type="journal article" date="2023" name="Front. Plant Sci.">
        <title>Chromosomal-level genome assembly of Melastoma candidum provides insights into trichome evolution.</title>
        <authorList>
            <person name="Zhong Y."/>
            <person name="Wu W."/>
            <person name="Sun C."/>
            <person name="Zou P."/>
            <person name="Liu Y."/>
            <person name="Dai S."/>
            <person name="Zhou R."/>
        </authorList>
    </citation>
    <scope>NUCLEOTIDE SEQUENCE [LARGE SCALE GENOMIC DNA]</scope>
</reference>
<dbReference type="Proteomes" id="UP001057402">
    <property type="component" value="Chromosome 5"/>
</dbReference>
<accession>A0ACB9QWR8</accession>